<feature type="compositionally biased region" description="Basic and acidic residues" evidence="1">
    <location>
        <begin position="19"/>
        <end position="30"/>
    </location>
</feature>
<sequence length="273" mass="30916">MPNFNETAVNQPCPRSSPRPRDRSHERCPHDSLQQVYVRRRRSPRDDRSLSPLPEKGLPQLAARPHRSDSFDSSPRNAHSFSPSPEKGLPRLVAKSYRSDSSSSSPRHVRFDDESQYDSSDSEDEHRERRIIRCHKADRHDLNMIPDDLALKPYGAGLRRDDRYDYDGNSDSDSELSADETYEQERKMRNKKLLTVGLACITTIAAGNNIIQSTAAHHARRKLIEEGEMSIGESIKLRRRALVLDLVRVGVAAVGINNARNGWKKVDSLGKAQ</sequence>
<organism evidence="2 3">
    <name type="scientific">Lepraria finkii</name>
    <dbReference type="NCBI Taxonomy" id="1340010"/>
    <lineage>
        <taxon>Eukaryota</taxon>
        <taxon>Fungi</taxon>
        <taxon>Dikarya</taxon>
        <taxon>Ascomycota</taxon>
        <taxon>Pezizomycotina</taxon>
        <taxon>Lecanoromycetes</taxon>
        <taxon>OSLEUM clade</taxon>
        <taxon>Lecanoromycetidae</taxon>
        <taxon>Lecanorales</taxon>
        <taxon>Lecanorineae</taxon>
        <taxon>Stereocaulaceae</taxon>
        <taxon>Lepraria</taxon>
    </lineage>
</organism>
<feature type="region of interest" description="Disordered" evidence="1">
    <location>
        <begin position="160"/>
        <end position="182"/>
    </location>
</feature>
<evidence type="ECO:0000313" key="2">
    <source>
        <dbReference type="EMBL" id="KAL2055849.1"/>
    </source>
</evidence>
<accession>A0ABR4BGC4</accession>
<dbReference type="EMBL" id="JBHFEH010000010">
    <property type="protein sequence ID" value="KAL2055849.1"/>
    <property type="molecule type" value="Genomic_DNA"/>
</dbReference>
<protein>
    <submittedName>
        <fullName evidence="2">Uncharacterized protein</fullName>
    </submittedName>
</protein>
<evidence type="ECO:0000256" key="1">
    <source>
        <dbReference type="SAM" id="MobiDB-lite"/>
    </source>
</evidence>
<feature type="compositionally biased region" description="Polar residues" evidence="1">
    <location>
        <begin position="1"/>
        <end position="10"/>
    </location>
</feature>
<proteinExistence type="predicted"/>
<keyword evidence="3" id="KW-1185">Reference proteome</keyword>
<feature type="compositionally biased region" description="Acidic residues" evidence="1">
    <location>
        <begin position="114"/>
        <end position="123"/>
    </location>
</feature>
<gene>
    <name evidence="2" type="ORF">ABVK25_004093</name>
</gene>
<feature type="compositionally biased region" description="Polar residues" evidence="1">
    <location>
        <begin position="71"/>
        <end position="83"/>
    </location>
</feature>
<reference evidence="2 3" key="1">
    <citation type="submission" date="2024-09" db="EMBL/GenBank/DDBJ databases">
        <title>Rethinking Asexuality: The Enigmatic Case of Functional Sexual Genes in Lepraria (Stereocaulaceae).</title>
        <authorList>
            <person name="Doellman M."/>
            <person name="Sun Y."/>
            <person name="Barcenas-Pena A."/>
            <person name="Lumbsch H.T."/>
            <person name="Grewe F."/>
        </authorList>
    </citation>
    <scope>NUCLEOTIDE SEQUENCE [LARGE SCALE GENOMIC DNA]</scope>
    <source>
        <strain evidence="2 3">Grewe 0041</strain>
    </source>
</reference>
<name>A0ABR4BGC4_9LECA</name>
<feature type="region of interest" description="Disordered" evidence="1">
    <location>
        <begin position="1"/>
        <end position="128"/>
    </location>
</feature>
<feature type="compositionally biased region" description="Acidic residues" evidence="1">
    <location>
        <begin position="168"/>
        <end position="182"/>
    </location>
</feature>
<comment type="caution">
    <text evidence="2">The sequence shown here is derived from an EMBL/GenBank/DDBJ whole genome shotgun (WGS) entry which is preliminary data.</text>
</comment>
<dbReference type="Proteomes" id="UP001590951">
    <property type="component" value="Unassembled WGS sequence"/>
</dbReference>
<evidence type="ECO:0000313" key="3">
    <source>
        <dbReference type="Proteomes" id="UP001590951"/>
    </source>
</evidence>